<dbReference type="Proteomes" id="UP000835052">
    <property type="component" value="Unassembled WGS sequence"/>
</dbReference>
<protein>
    <submittedName>
        <fullName evidence="3">Uncharacterized protein</fullName>
    </submittedName>
</protein>
<evidence type="ECO:0000313" key="3">
    <source>
        <dbReference type="EMBL" id="CAD6193049.1"/>
    </source>
</evidence>
<gene>
    <name evidence="3" type="ORF">CAUJ_LOCUS8968</name>
</gene>
<accession>A0A8S1HAF1</accession>
<name>A0A8S1HAF1_9PELO</name>
<organism evidence="3 4">
    <name type="scientific">Caenorhabditis auriculariae</name>
    <dbReference type="NCBI Taxonomy" id="2777116"/>
    <lineage>
        <taxon>Eukaryota</taxon>
        <taxon>Metazoa</taxon>
        <taxon>Ecdysozoa</taxon>
        <taxon>Nematoda</taxon>
        <taxon>Chromadorea</taxon>
        <taxon>Rhabditida</taxon>
        <taxon>Rhabditina</taxon>
        <taxon>Rhabditomorpha</taxon>
        <taxon>Rhabditoidea</taxon>
        <taxon>Rhabditidae</taxon>
        <taxon>Peloderinae</taxon>
        <taxon>Caenorhabditis</taxon>
    </lineage>
</organism>
<feature type="signal peptide" evidence="2">
    <location>
        <begin position="1"/>
        <end position="16"/>
    </location>
</feature>
<dbReference type="AlphaFoldDB" id="A0A8S1HAF1"/>
<evidence type="ECO:0000256" key="1">
    <source>
        <dbReference type="SAM" id="MobiDB-lite"/>
    </source>
</evidence>
<sequence length="212" mass="24358">MLRAALLFTFLLLIIALPIFESSRVRRQYYWNGYPTSNGWNNYQQYDSWGRPINLNYQDYYVNVHQQQQFSRYPSYSQDQVYGNGYRTGGYGAPISQWSYAASADSYAAPPVVTSTQRSSYGIPPVVIERTNYYVGIPSRPQTTTTYPHVEETTTTALTSTAVSPFDGIVDEITESETPQTSTEHIHSDDDHIPSDRNRHEEESKEHRNFEL</sequence>
<proteinExistence type="predicted"/>
<evidence type="ECO:0000313" key="4">
    <source>
        <dbReference type="Proteomes" id="UP000835052"/>
    </source>
</evidence>
<comment type="caution">
    <text evidence="3">The sequence shown here is derived from an EMBL/GenBank/DDBJ whole genome shotgun (WGS) entry which is preliminary data.</text>
</comment>
<keyword evidence="2" id="KW-0732">Signal</keyword>
<feature type="compositionally biased region" description="Basic and acidic residues" evidence="1">
    <location>
        <begin position="184"/>
        <end position="212"/>
    </location>
</feature>
<feature type="chain" id="PRO_5035850883" evidence="2">
    <location>
        <begin position="17"/>
        <end position="212"/>
    </location>
</feature>
<reference evidence="3" key="1">
    <citation type="submission" date="2020-10" db="EMBL/GenBank/DDBJ databases">
        <authorList>
            <person name="Kikuchi T."/>
        </authorList>
    </citation>
    <scope>NUCLEOTIDE SEQUENCE</scope>
    <source>
        <strain evidence="3">NKZ352</strain>
    </source>
</reference>
<feature type="region of interest" description="Disordered" evidence="1">
    <location>
        <begin position="176"/>
        <end position="212"/>
    </location>
</feature>
<keyword evidence="4" id="KW-1185">Reference proteome</keyword>
<dbReference type="EMBL" id="CAJGYM010000032">
    <property type="protein sequence ID" value="CAD6193049.1"/>
    <property type="molecule type" value="Genomic_DNA"/>
</dbReference>
<evidence type="ECO:0000256" key="2">
    <source>
        <dbReference type="SAM" id="SignalP"/>
    </source>
</evidence>